<dbReference type="InterPro" id="IPR010987">
    <property type="entry name" value="Glutathione-S-Trfase_C-like"/>
</dbReference>
<feature type="compositionally biased region" description="Polar residues" evidence="4">
    <location>
        <begin position="931"/>
        <end position="940"/>
    </location>
</feature>
<dbReference type="EMBL" id="RWGY01000039">
    <property type="protein sequence ID" value="TVU10235.1"/>
    <property type="molecule type" value="Genomic_DNA"/>
</dbReference>
<proteinExistence type="predicted"/>
<feature type="compositionally biased region" description="Polar residues" evidence="4">
    <location>
        <begin position="2173"/>
        <end position="2183"/>
    </location>
</feature>
<feature type="compositionally biased region" description="Basic and acidic residues" evidence="4">
    <location>
        <begin position="794"/>
        <end position="820"/>
    </location>
</feature>
<feature type="region of interest" description="Disordered" evidence="4">
    <location>
        <begin position="378"/>
        <end position="468"/>
    </location>
</feature>
<feature type="compositionally biased region" description="Polar residues" evidence="4">
    <location>
        <begin position="1639"/>
        <end position="1650"/>
    </location>
</feature>
<feature type="region of interest" description="Disordered" evidence="4">
    <location>
        <begin position="1516"/>
        <end position="1605"/>
    </location>
</feature>
<feature type="compositionally biased region" description="Polar residues" evidence="4">
    <location>
        <begin position="1958"/>
        <end position="1967"/>
    </location>
</feature>
<protein>
    <recommendedName>
        <fullName evidence="1">glutathione transferase</fullName>
        <ecNumber evidence="1">2.5.1.18</ecNumber>
    </recommendedName>
</protein>
<evidence type="ECO:0000313" key="7">
    <source>
        <dbReference type="Proteomes" id="UP000324897"/>
    </source>
</evidence>
<feature type="compositionally biased region" description="Basic and acidic residues" evidence="4">
    <location>
        <begin position="220"/>
        <end position="233"/>
    </location>
</feature>
<feature type="compositionally biased region" description="Polar residues" evidence="4">
    <location>
        <begin position="1791"/>
        <end position="1803"/>
    </location>
</feature>
<dbReference type="Gene3D" id="3.40.30.10">
    <property type="entry name" value="Glutaredoxin"/>
    <property type="match status" value="1"/>
</dbReference>
<feature type="compositionally biased region" description="Polar residues" evidence="4">
    <location>
        <begin position="2019"/>
        <end position="2029"/>
    </location>
</feature>
<feature type="compositionally biased region" description="Polar residues" evidence="4">
    <location>
        <begin position="3488"/>
        <end position="3520"/>
    </location>
</feature>
<feature type="compositionally biased region" description="Polar residues" evidence="4">
    <location>
        <begin position="249"/>
        <end position="271"/>
    </location>
</feature>
<feature type="compositionally biased region" description="Polar residues" evidence="4">
    <location>
        <begin position="764"/>
        <end position="793"/>
    </location>
</feature>
<feature type="compositionally biased region" description="Polar residues" evidence="4">
    <location>
        <begin position="2199"/>
        <end position="2208"/>
    </location>
</feature>
<feature type="compositionally biased region" description="Polar residues" evidence="4">
    <location>
        <begin position="855"/>
        <end position="865"/>
    </location>
</feature>
<feature type="compositionally biased region" description="Basic and acidic residues" evidence="4">
    <location>
        <begin position="1551"/>
        <end position="1562"/>
    </location>
</feature>
<dbReference type="Proteomes" id="UP000324897">
    <property type="component" value="Chromosome 3"/>
</dbReference>
<dbReference type="OrthoDB" id="249703at2759"/>
<dbReference type="SFLD" id="SFLDG00358">
    <property type="entry name" value="Main_(cytGST)"/>
    <property type="match status" value="1"/>
</dbReference>
<feature type="compositionally biased region" description="Polar residues" evidence="4">
    <location>
        <begin position="1309"/>
        <end position="1319"/>
    </location>
</feature>
<feature type="compositionally biased region" description="Basic and acidic residues" evidence="4">
    <location>
        <begin position="1339"/>
        <end position="1350"/>
    </location>
</feature>
<reference evidence="6 7" key="1">
    <citation type="journal article" date="2019" name="Sci. Rep.">
        <title>A high-quality genome of Eragrostis curvula grass provides insights into Poaceae evolution and supports new strategies to enhance forage quality.</title>
        <authorList>
            <person name="Carballo J."/>
            <person name="Santos B.A.C.M."/>
            <person name="Zappacosta D."/>
            <person name="Garbus I."/>
            <person name="Selva J.P."/>
            <person name="Gallo C.A."/>
            <person name="Diaz A."/>
            <person name="Albertini E."/>
            <person name="Caccamo M."/>
            <person name="Echenique V."/>
        </authorList>
    </citation>
    <scope>NUCLEOTIDE SEQUENCE [LARGE SCALE GENOMIC DNA]</scope>
    <source>
        <strain evidence="7">cv. Victoria</strain>
        <tissue evidence="6">Leaf</tissue>
    </source>
</reference>
<feature type="compositionally biased region" description="Polar residues" evidence="4">
    <location>
        <begin position="324"/>
        <end position="335"/>
    </location>
</feature>
<feature type="compositionally biased region" description="Polar residues" evidence="4">
    <location>
        <begin position="1976"/>
        <end position="1985"/>
    </location>
</feature>
<feature type="compositionally biased region" description="Polar residues" evidence="4">
    <location>
        <begin position="3550"/>
        <end position="3581"/>
    </location>
</feature>
<feature type="compositionally biased region" description="Basic and acidic residues" evidence="4">
    <location>
        <begin position="2659"/>
        <end position="2668"/>
    </location>
</feature>
<feature type="compositionally biased region" description="Polar residues" evidence="4">
    <location>
        <begin position="3252"/>
        <end position="3268"/>
    </location>
</feature>
<evidence type="ECO:0000256" key="4">
    <source>
        <dbReference type="SAM" id="MobiDB-lite"/>
    </source>
</evidence>
<keyword evidence="7" id="KW-1185">Reference proteome</keyword>
<dbReference type="GO" id="GO:0043295">
    <property type="term" value="F:glutathione binding"/>
    <property type="evidence" value="ECO:0007669"/>
    <property type="project" value="TreeGrafter"/>
</dbReference>
<dbReference type="Gene3D" id="1.20.1050.10">
    <property type="match status" value="1"/>
</dbReference>
<feature type="compositionally biased region" description="Basic and acidic residues" evidence="4">
    <location>
        <begin position="719"/>
        <end position="733"/>
    </location>
</feature>
<feature type="compositionally biased region" description="Polar residues" evidence="4">
    <location>
        <begin position="3150"/>
        <end position="3161"/>
    </location>
</feature>
<feature type="compositionally biased region" description="Polar residues" evidence="4">
    <location>
        <begin position="2216"/>
        <end position="2238"/>
    </location>
</feature>
<feature type="compositionally biased region" description="Basic and acidic residues" evidence="4">
    <location>
        <begin position="640"/>
        <end position="650"/>
    </location>
</feature>
<evidence type="ECO:0000259" key="5">
    <source>
        <dbReference type="PROSITE" id="PS50405"/>
    </source>
</evidence>
<feature type="compositionally biased region" description="Basic and acidic residues" evidence="4">
    <location>
        <begin position="1518"/>
        <end position="1530"/>
    </location>
</feature>
<feature type="compositionally biased region" description="Basic and acidic residues" evidence="4">
    <location>
        <begin position="3196"/>
        <end position="3212"/>
    </location>
</feature>
<feature type="compositionally biased region" description="Basic and acidic residues" evidence="4">
    <location>
        <begin position="2419"/>
        <end position="2428"/>
    </location>
</feature>
<evidence type="ECO:0000313" key="6">
    <source>
        <dbReference type="EMBL" id="TVU10235.1"/>
    </source>
</evidence>
<feature type="compositionally biased region" description="Polar residues" evidence="4">
    <location>
        <begin position="2671"/>
        <end position="2683"/>
    </location>
</feature>
<feature type="compositionally biased region" description="Polar residues" evidence="4">
    <location>
        <begin position="1897"/>
        <end position="1906"/>
    </location>
</feature>
<feature type="compositionally biased region" description="Basic and acidic residues" evidence="4">
    <location>
        <begin position="414"/>
        <end position="428"/>
    </location>
</feature>
<feature type="compositionally biased region" description="Polar residues" evidence="4">
    <location>
        <begin position="3180"/>
        <end position="3192"/>
    </location>
</feature>
<feature type="compositionally biased region" description="Basic and acidic residues" evidence="4">
    <location>
        <begin position="750"/>
        <end position="763"/>
    </location>
</feature>
<feature type="compositionally biased region" description="Polar residues" evidence="4">
    <location>
        <begin position="2433"/>
        <end position="2442"/>
    </location>
</feature>
<feature type="domain" description="GST C-terminal" evidence="5">
    <location>
        <begin position="94"/>
        <end position="223"/>
    </location>
</feature>
<feature type="compositionally biased region" description="Polar residues" evidence="4">
    <location>
        <begin position="2467"/>
        <end position="2482"/>
    </location>
</feature>
<dbReference type="InterPro" id="IPR034347">
    <property type="entry name" value="GST_Phi_C"/>
</dbReference>
<feature type="region of interest" description="Disordered" evidence="4">
    <location>
        <begin position="1621"/>
        <end position="2813"/>
    </location>
</feature>
<feature type="compositionally biased region" description="Low complexity" evidence="4">
    <location>
        <begin position="2493"/>
        <end position="2504"/>
    </location>
</feature>
<feature type="compositionally biased region" description="Basic and acidic residues" evidence="4">
    <location>
        <begin position="3377"/>
        <end position="3388"/>
    </location>
</feature>
<dbReference type="SUPFAM" id="SSF47616">
    <property type="entry name" value="GST C-terminal domain-like"/>
    <property type="match status" value="1"/>
</dbReference>
<feature type="compositionally biased region" description="Polar residues" evidence="4">
    <location>
        <begin position="3470"/>
        <end position="3479"/>
    </location>
</feature>
<feature type="compositionally biased region" description="Basic and acidic residues" evidence="4">
    <location>
        <begin position="2890"/>
        <end position="2900"/>
    </location>
</feature>
<feature type="region of interest" description="Disordered" evidence="4">
    <location>
        <begin position="491"/>
        <end position="1493"/>
    </location>
</feature>
<feature type="compositionally biased region" description="Basic and acidic residues" evidence="4">
    <location>
        <begin position="1146"/>
        <end position="1174"/>
    </location>
</feature>
<feature type="compositionally biased region" description="Basic and acidic residues" evidence="4">
    <location>
        <begin position="3521"/>
        <end position="3530"/>
    </location>
</feature>
<feature type="compositionally biased region" description="Polar residues" evidence="4">
    <location>
        <begin position="2966"/>
        <end position="2976"/>
    </location>
</feature>
<dbReference type="InterPro" id="IPR040079">
    <property type="entry name" value="Glutathione_S-Trfase"/>
</dbReference>
<dbReference type="PANTHER" id="PTHR43900:SF96">
    <property type="entry name" value="GLUTATHIONE TRANSFERASE"/>
    <property type="match status" value="1"/>
</dbReference>
<feature type="compositionally biased region" description="Basic and acidic residues" evidence="4">
    <location>
        <begin position="591"/>
        <end position="602"/>
    </location>
</feature>
<feature type="compositionally biased region" description="Basic and acidic residues" evidence="4">
    <location>
        <begin position="2184"/>
        <end position="2194"/>
    </location>
</feature>
<feature type="compositionally biased region" description="Low complexity" evidence="4">
    <location>
        <begin position="393"/>
        <end position="411"/>
    </location>
</feature>
<feature type="compositionally biased region" description="Basic and acidic residues" evidence="4">
    <location>
        <begin position="1184"/>
        <end position="1197"/>
    </location>
</feature>
<organism evidence="6 7">
    <name type="scientific">Eragrostis curvula</name>
    <name type="common">weeping love grass</name>
    <dbReference type="NCBI Taxonomy" id="38414"/>
    <lineage>
        <taxon>Eukaryota</taxon>
        <taxon>Viridiplantae</taxon>
        <taxon>Streptophyta</taxon>
        <taxon>Embryophyta</taxon>
        <taxon>Tracheophyta</taxon>
        <taxon>Spermatophyta</taxon>
        <taxon>Magnoliopsida</taxon>
        <taxon>Liliopsida</taxon>
        <taxon>Poales</taxon>
        <taxon>Poaceae</taxon>
        <taxon>PACMAD clade</taxon>
        <taxon>Chloridoideae</taxon>
        <taxon>Eragrostideae</taxon>
        <taxon>Eragrostidinae</taxon>
        <taxon>Eragrostis</taxon>
    </lineage>
</organism>
<feature type="compositionally biased region" description="Low complexity" evidence="4">
    <location>
        <begin position="2649"/>
        <end position="2658"/>
    </location>
</feature>
<feature type="compositionally biased region" description="Acidic residues" evidence="4">
    <location>
        <begin position="2859"/>
        <end position="2868"/>
    </location>
</feature>
<name>A0A5J9TG03_9POAL</name>
<dbReference type="GO" id="GO:0006749">
    <property type="term" value="P:glutathione metabolic process"/>
    <property type="evidence" value="ECO:0007669"/>
    <property type="project" value="TreeGrafter"/>
</dbReference>
<dbReference type="Gramene" id="TVU10235">
    <property type="protein sequence ID" value="TVU10235"/>
    <property type="gene ID" value="EJB05_43749"/>
</dbReference>
<feature type="compositionally biased region" description="Basic and acidic residues" evidence="4">
    <location>
        <begin position="3313"/>
        <end position="3325"/>
    </location>
</feature>
<feature type="non-terminal residue" evidence="6">
    <location>
        <position position="1"/>
    </location>
</feature>
<feature type="compositionally biased region" description="Polar residues" evidence="4">
    <location>
        <begin position="1733"/>
        <end position="1751"/>
    </location>
</feature>
<feature type="compositionally biased region" description="Polar residues" evidence="4">
    <location>
        <begin position="2053"/>
        <end position="2062"/>
    </location>
</feature>
<feature type="compositionally biased region" description="Basic and acidic residues" evidence="4">
    <location>
        <begin position="1943"/>
        <end position="1954"/>
    </location>
</feature>
<feature type="compositionally biased region" description="Basic and acidic residues" evidence="4">
    <location>
        <begin position="2261"/>
        <end position="2275"/>
    </location>
</feature>
<feature type="compositionally biased region" description="Polar residues" evidence="4">
    <location>
        <begin position="1861"/>
        <end position="1870"/>
    </location>
</feature>
<gene>
    <name evidence="6" type="ORF">EJB05_43749</name>
</gene>
<feature type="compositionally biased region" description="Basic and acidic residues" evidence="4">
    <location>
        <begin position="1113"/>
        <end position="1124"/>
    </location>
</feature>
<feature type="compositionally biased region" description="Basic and acidic residues" evidence="4">
    <location>
        <begin position="1874"/>
        <end position="1895"/>
    </location>
</feature>
<feature type="compositionally biased region" description="Polar residues" evidence="4">
    <location>
        <begin position="2524"/>
        <end position="2536"/>
    </location>
</feature>
<dbReference type="InterPro" id="IPR036249">
    <property type="entry name" value="Thioredoxin-like_sf"/>
</dbReference>
<feature type="compositionally biased region" description="Polar residues" evidence="4">
    <location>
        <begin position="2925"/>
        <end position="2934"/>
    </location>
</feature>
<dbReference type="InterPro" id="IPR036282">
    <property type="entry name" value="Glutathione-S-Trfase_C_sf"/>
</dbReference>
<feature type="compositionally biased region" description="Polar residues" evidence="4">
    <location>
        <begin position="1079"/>
        <end position="1089"/>
    </location>
</feature>
<evidence type="ECO:0000256" key="1">
    <source>
        <dbReference type="ARBA" id="ARBA00012452"/>
    </source>
</evidence>
<dbReference type="CDD" id="cd03187">
    <property type="entry name" value="GST_C_Phi"/>
    <property type="match status" value="1"/>
</dbReference>
<feature type="compositionally biased region" description="Pro residues" evidence="4">
    <location>
        <begin position="2396"/>
        <end position="2406"/>
    </location>
</feature>
<accession>A0A5J9TG03</accession>
<feature type="region of interest" description="Disordered" evidence="4">
    <location>
        <begin position="2842"/>
        <end position="3601"/>
    </location>
</feature>
<dbReference type="PROSITE" id="PS50405">
    <property type="entry name" value="GST_CTER"/>
    <property type="match status" value="1"/>
</dbReference>
<comment type="caution">
    <text evidence="6">The sequence shown here is derived from an EMBL/GenBank/DDBJ whole genome shotgun (WGS) entry which is preliminary data.</text>
</comment>
<feature type="compositionally biased region" description="Basic and acidic residues" evidence="4">
    <location>
        <begin position="2505"/>
        <end position="2518"/>
    </location>
</feature>
<feature type="compositionally biased region" description="Polar residues" evidence="4">
    <location>
        <begin position="1258"/>
        <end position="1269"/>
    </location>
</feature>
<feature type="compositionally biased region" description="Polar residues" evidence="4">
    <location>
        <begin position="1379"/>
        <end position="1392"/>
    </location>
</feature>
<feature type="compositionally biased region" description="Polar residues" evidence="4">
    <location>
        <begin position="290"/>
        <end position="310"/>
    </location>
</feature>
<feature type="compositionally biased region" description="Polar residues" evidence="4">
    <location>
        <begin position="1357"/>
        <end position="1371"/>
    </location>
</feature>
<feature type="compositionally biased region" description="Basic and acidic residues" evidence="4">
    <location>
        <begin position="2612"/>
        <end position="2624"/>
    </location>
</feature>
<feature type="compositionally biased region" description="Low complexity" evidence="4">
    <location>
        <begin position="3109"/>
        <end position="3121"/>
    </location>
</feature>
<dbReference type="SFLD" id="SFLDS00019">
    <property type="entry name" value="Glutathione_Transferase_(cytos"/>
    <property type="match status" value="1"/>
</dbReference>
<dbReference type="SUPFAM" id="SSF52833">
    <property type="entry name" value="Thioredoxin-like"/>
    <property type="match status" value="1"/>
</dbReference>
<keyword evidence="2" id="KW-0808">Transferase</keyword>
<feature type="compositionally biased region" description="Basic and acidic residues" evidence="4">
    <location>
        <begin position="1091"/>
        <end position="1106"/>
    </location>
</feature>
<dbReference type="GO" id="GO:0009636">
    <property type="term" value="P:response to toxic substance"/>
    <property type="evidence" value="ECO:0007669"/>
    <property type="project" value="UniProtKB-ARBA"/>
</dbReference>
<evidence type="ECO:0000256" key="3">
    <source>
        <dbReference type="ARBA" id="ARBA00047960"/>
    </source>
</evidence>
<feature type="compositionally biased region" description="Low complexity" evidence="4">
    <location>
        <begin position="3333"/>
        <end position="3342"/>
    </location>
</feature>
<feature type="region of interest" description="Disordered" evidence="4">
    <location>
        <begin position="220"/>
        <end position="361"/>
    </location>
</feature>
<feature type="compositionally biased region" description="Basic and acidic residues" evidence="4">
    <location>
        <begin position="3401"/>
        <end position="3411"/>
    </location>
</feature>
<feature type="compositionally biased region" description="Low complexity" evidence="4">
    <location>
        <begin position="3291"/>
        <end position="3305"/>
    </location>
</feature>
<comment type="catalytic activity">
    <reaction evidence="3">
        <text>RX + glutathione = an S-substituted glutathione + a halide anion + H(+)</text>
        <dbReference type="Rhea" id="RHEA:16437"/>
        <dbReference type="ChEBI" id="CHEBI:15378"/>
        <dbReference type="ChEBI" id="CHEBI:16042"/>
        <dbReference type="ChEBI" id="CHEBI:17792"/>
        <dbReference type="ChEBI" id="CHEBI:57925"/>
        <dbReference type="ChEBI" id="CHEBI:90779"/>
        <dbReference type="EC" id="2.5.1.18"/>
    </reaction>
</comment>
<feature type="compositionally biased region" description="Polar residues" evidence="4">
    <location>
        <begin position="953"/>
        <end position="971"/>
    </location>
</feature>
<dbReference type="GO" id="GO:0004364">
    <property type="term" value="F:glutathione transferase activity"/>
    <property type="evidence" value="ECO:0007669"/>
    <property type="project" value="UniProtKB-EC"/>
</dbReference>
<feature type="compositionally biased region" description="Basic and acidic residues" evidence="4">
    <location>
        <begin position="3040"/>
        <end position="3051"/>
    </location>
</feature>
<feature type="compositionally biased region" description="Polar residues" evidence="4">
    <location>
        <begin position="2732"/>
        <end position="2742"/>
    </location>
</feature>
<dbReference type="GO" id="GO:0005737">
    <property type="term" value="C:cytoplasm"/>
    <property type="evidence" value="ECO:0007669"/>
    <property type="project" value="TreeGrafter"/>
</dbReference>
<evidence type="ECO:0000256" key="2">
    <source>
        <dbReference type="ARBA" id="ARBA00022679"/>
    </source>
</evidence>
<feature type="compositionally biased region" description="Polar residues" evidence="4">
    <location>
        <begin position="3281"/>
        <end position="3290"/>
    </location>
</feature>
<feature type="compositionally biased region" description="Basic and acidic residues" evidence="4">
    <location>
        <begin position="664"/>
        <end position="677"/>
    </location>
</feature>
<dbReference type="PANTHER" id="PTHR43900">
    <property type="entry name" value="GLUTATHIONE S-TRANSFERASE RHO"/>
    <property type="match status" value="1"/>
</dbReference>
<feature type="compositionally biased region" description="Polar residues" evidence="4">
    <location>
        <begin position="2847"/>
        <end position="2857"/>
    </location>
</feature>
<feature type="compositionally biased region" description="Basic and acidic residues" evidence="4">
    <location>
        <begin position="1286"/>
        <end position="1295"/>
    </location>
</feature>
<feature type="compositionally biased region" description="Low complexity" evidence="4">
    <location>
        <begin position="1710"/>
        <end position="1724"/>
    </location>
</feature>
<feature type="compositionally biased region" description="Basic and acidic residues" evidence="4">
    <location>
        <begin position="1066"/>
        <end position="1075"/>
    </location>
</feature>
<feature type="compositionally biased region" description="Polar residues" evidence="4">
    <location>
        <begin position="2707"/>
        <end position="2722"/>
    </location>
</feature>
<sequence>MAGLSTGAPIVQVYHEKSRILPDVSRVLACLYEKDIQFKTHTTSYKSLLKLQASTHAPVPFYDGPKFLEESREICRYIAEKYEHHGYPFLLGKDALERASVEQWLHNEEHAFNPPSRALFCHLAFPPDKDDDDDINMHTRKLEEVLEVYEQRLSDSEYLAGNNFTLADLVHLPNSHYITASKDFLYLYDSRKNVRRWWDLISTRNSWQEVLMHMKRVEDQNKQEELKEQQLKRRDPKRTPGYPLRIYSRKQTTTEPQTIQMHPIGSMSSSPIAPPTEKHLPTDIPDEAIVSSSQSSPTDHKTSAAQSKETPFQEKPPKKPPIPLQSTIAPATSPTIKDALSPEPTKTDPPTRRKPSLSKDVSNKLHVFDYYEARSHTEEDTYIEPTPRKASETLNTFSGSSTSTGHTKASSILAKEEPEQHSKSDFYKSDITATGVDSQDKDLVPYSERTPQSDRPTDAAASKLSTNDVHHKLQVERWHAATAGLGNLKEDADHIMPVQQVKSSKDVQQHTSQDSEQAASPPVPQESVSMVQGQGKISRRPYADQKRDVSSPLPQQAGEVRGITEDDKAPPGQSSPLLPPSTQKHAATPSSRKEAAKEEHSKSPPQAGHRGGEDEETKISDSLLTSAKPMYTQRSALPPRRQDQVPHAQEKGMQSGVMSPEPQKVVERDAEDTHGERTTGTPEKQYWEPQQVIPQPRPAAAEDAVGEPGETIQFPDILDTTKKSRGAFEETKGRGSTLHRARPLGPQDDPESRTPAADERKDVSTQLQSDAKDSFQQSKLPATNQKGLGSLSSQKRDAKDLDATMSEEKAVPSEWLKEVMKSQSKAPKAHPADSQGSNKVEKTPFVYQKKPLFTGDSQEQAQIIPSGQKGDSAVPEHKEASYAPYTFDEKLSATSPTRENSHDEFSAEKSHKKDNTDDQKVVPPIRRKEPTSQVQPSFGRSQGAAPRGDLSSKLDQWQSASAPLNDVTISSGGDEMGMPTIHQKLTPMSRQGRRSAQDANQMAKESSEKRVEPIEPETSGVQRTSPSVPGVSSAHHATTDERVEQPIQMQAPTPDAHSASGPTKRATPDGHDIVGESKLVSTPDGQISEATKARRDPATFNEDVHHANLAAHGVDKNTFRETKVADSTPPGAKPMYTQQSAPTPSRHPEVEDAGDRGRSSKTIPDRQKMLERKTVTFGEQYSDPLKEVHPSRWKESESTTPTADQLKDLGSLSLDGKGADQKKMESLSSEGKDAEAIMPEEKIFSTERLREALKETESTTSKAQPSDYQGTIKVEKTSSIYQKRPLVAEDSREHPQIITAGEKVDGSTLKHQQASNAPYTSDEKSSALSPARAVIPAEESYRKDTTDDQKVVPPLLSQEQTSEVQSPSKPSQDADPNGDLSSKPSTIAQWQRASAPLKGASTDNEHAAPSLPEAATADHAITDDTLSDDSPGKPKQMQAPITDARPTSVPTKRKAPNGHETGDLEPAGSYGGQMSDAMKATPDPATISEDSHDADIVEKTTTYDVNGVQLAAGSLLEQARRPAPTHEARELIGSPTSKKRQLGGSLPAEVAHIERKSTPSDRKPHRAAQPLSPVEPVNIESKDSAPDYTIVQQVQSRPSAPITRGVPALDSLHVTRDIQEVAPDNLHTHDSGKADVPSQEEQISHTSQSITRREDMTSAPNARDSPKSVAQLPSAQVHEVTPDESSERQGSHVGFAFRPDELGPAEKAFPPSGSVHSSEEPSSAEPRKEQPVFPTTEQIKTLPTVIGQQRTPETREIPTLKEPTSSAQAPPLHVVHDSLQTGITPDDAHGNAQSMKPSDQDSVYSEEPSPPMVPRNQVIGDSAPEKQQISSMKGDTAASAPDQAKDLQTTLGRTLPPVWSVSPSSDTQLPSGKGHKDVPANDLGEAKPSESRPSDIPHSSQKTQSDAPADDLGEAGFKPSAPVPEVRPRTVVPASAPVIQHGGIRDEVLDKEKLVPSGQDSVHSAQPRNAYIGDSAPSTQQISSTRPRKGDAAASSPDQAKDSATLLGRQDIFPPIRSVSPSSDTQRPSNKGHEDEPVDGSGESKPIIKASAPGTQDDTATTEGGPDKRKFAPSEPTSSTEPKSEDIRDAAPSTQLISTTEARKGNATIAASDQDKDTPTILDQQGIRSAPVKSASPYYDTKHRSQDAPDNDLGEAVSEPSASVPKVGPPTGVSASAPATQHGVSRDKALDKPKFVPSGQDSVHSTQLRNRDIEDSASSAQQISSTPDQAKDSQTTHGRQGILSPERSAAPSSDTQRPLNKVRDDVPFEGSREAKPIVQASVPGTQDDTAATEAAPDEKKFMPSEPTSSTEPRSEDIRDAAPSTRLISSTEARKGDAIIASPVQDKDKPTILAQQGVRSTPVKLASPYFETNRPSQDARDDAPDNDLGEAAFEPSAPVPKVGPPTVVPASAPATQYGSARDEAIDKTKFVPSGQDSVHSTQPRNREIEDSAPLAQQISSTRPRKSDSTSAAPDQSKDSQTTHGRQDILSPVRSTSPSSDTQHSSNKVDEDVPTGKDKPIVQAPAPSTQDDTATTEAASDENKFVPSEPTSLSEPRSEDIRDAAPSTQLISSTEARKGDAIVATPLQDKDTPTILDQQGVRSAPVRSASPYSDTKRPSQDAREDAPDNDLGEAASEPSAPVPEVRPPRVVPASAAASGSARDEALDKPKFVTSGQDSIHSTQPRSGGIEDSAPLAQQMSSTRPRKGDSTSSAPDQAKDSQTAHGRQDILSPVRSASPSDTQRPLNKVDEDVPVGEAKPVVQAPAPSMQDDTGTTEAAPDEKKFVPPEPTSSSEPRSEDIRDAAPSAQLISSTEATKGYAIISAPVQDKDTPTILDQQGVLFAPVKSASPYSDTKSPSQDAPEDAPDNDLGEAASEPSTPVPASGPATQHGSARDEALDKTKFVPSGQDSVHSRQLRNGEIDDSDPSKQQISTTRPRNGDDASSAPDDAKDSQTTLGRQDMLPPTRLVTPSSDTQRSSSKGHEDMPANDLGEGKSIVQASAVDTAKAPLPGTQDASTKAQGSTSDDIDTDESIPREGQVSPGRHDSHRREGHATKPYKTTVDEKKTTSPSSKAYGSESGSDLKQARNETYFPEHGIQKQPPSATQDISLDASSKAKSSGQGAKVPIASVSETQLDAAQPQDEPAPVEKNFAISDQSAHASKSPSAAEPRNGETYVGPAEQMNARQTIVGNQAAGQTPDPREALTKHQEPTRDDDNIGNLGNPLVTQEQASHHERASEGPTSEVRSALFDKTALPPSQEQSSDTRPDSTPINGGAHLSSAGVPATSTLQNQEVQPLAATQTPTTPALQGSASSRNVHADSSENMETPREPSNNDMSSVTSSAVHSDSLKGEPGATPVQPEEASFNSPGDEKTSTIQGYQKVEETSKQENPKAKQQIDQSNTESQDNKELNEELRLNLPSTFGEVQKQPSWESEDQQQAGQASAQSPEGTIKQVEQSQTRGIETDYPEEREPQENTNQTNRRASQVRALDSSGKQASGVQLLGENTKNAPNSTDDAPNDIQTLRNSEDNLRSYEESNVQQQPEGKAQGGLPENSYLNKSSQSQAEASGKSSEQFSPGIQNKNKSSSRLDDPTDSTKSGDTEDTSQ</sequence>
<dbReference type="FunFam" id="1.20.1050.10:FF:000042">
    <property type="entry name" value="Glutathione S-transferase F9"/>
    <property type="match status" value="1"/>
</dbReference>
<dbReference type="Pfam" id="PF00043">
    <property type="entry name" value="GST_C"/>
    <property type="match status" value="1"/>
</dbReference>
<feature type="compositionally biased region" description="Low complexity" evidence="4">
    <location>
        <begin position="3432"/>
        <end position="3444"/>
    </location>
</feature>
<feature type="compositionally biased region" description="Basic and acidic residues" evidence="4">
    <location>
        <begin position="1217"/>
        <end position="1257"/>
    </location>
</feature>
<dbReference type="InterPro" id="IPR004046">
    <property type="entry name" value="GST_C"/>
</dbReference>
<feature type="compositionally biased region" description="Polar residues" evidence="4">
    <location>
        <begin position="3065"/>
        <end position="3079"/>
    </location>
</feature>
<dbReference type="EC" id="2.5.1.18" evidence="1"/>
<feature type="compositionally biased region" description="Basic and acidic residues" evidence="4">
    <location>
        <begin position="899"/>
        <end position="930"/>
    </location>
</feature>